<reference evidence="1" key="1">
    <citation type="submission" date="2022-10" db="EMBL/GenBank/DDBJ databases">
        <title>Culturing micro-colonial fungi from biological soil crusts in the Mojave desert and describing Neophaeococcomyces mojavensis, and introducing the new genera and species Taxawa tesnikishii.</title>
        <authorList>
            <person name="Kurbessoian T."/>
            <person name="Stajich J.E."/>
        </authorList>
    </citation>
    <scope>NUCLEOTIDE SEQUENCE</scope>
    <source>
        <strain evidence="1">JES_112</strain>
    </source>
</reference>
<proteinExistence type="predicted"/>
<protein>
    <submittedName>
        <fullName evidence="1">Uncharacterized protein</fullName>
    </submittedName>
</protein>
<evidence type="ECO:0000313" key="1">
    <source>
        <dbReference type="EMBL" id="KAJ9653282.1"/>
    </source>
</evidence>
<organism evidence="1 2">
    <name type="scientific">Neophaeococcomyces mojaviensis</name>
    <dbReference type="NCBI Taxonomy" id="3383035"/>
    <lineage>
        <taxon>Eukaryota</taxon>
        <taxon>Fungi</taxon>
        <taxon>Dikarya</taxon>
        <taxon>Ascomycota</taxon>
        <taxon>Pezizomycotina</taxon>
        <taxon>Eurotiomycetes</taxon>
        <taxon>Chaetothyriomycetidae</taxon>
        <taxon>Chaetothyriales</taxon>
        <taxon>Chaetothyriales incertae sedis</taxon>
        <taxon>Neophaeococcomyces</taxon>
    </lineage>
</organism>
<evidence type="ECO:0000313" key="2">
    <source>
        <dbReference type="Proteomes" id="UP001172386"/>
    </source>
</evidence>
<keyword evidence="2" id="KW-1185">Reference proteome</keyword>
<gene>
    <name evidence="1" type="ORF">H2198_007526</name>
</gene>
<dbReference type="EMBL" id="JAPDRQ010000160">
    <property type="protein sequence ID" value="KAJ9653282.1"/>
    <property type="molecule type" value="Genomic_DNA"/>
</dbReference>
<dbReference type="Proteomes" id="UP001172386">
    <property type="component" value="Unassembled WGS sequence"/>
</dbReference>
<sequence length="189" mass="21484">MENQVPEPKEYWPFPWWENYIRKSPDPSWTNKPSHLKDVFFDPTAEHNLAREYGIDGLGPLLRKIDSAGNVRHVWALRDNDGFHYIFDESEGYVYGFKEKMSEAAFGWMLGGGFSFEYEIQKGRLIDADDPENPRFKMPALTAAAHSRPQQVSSGEENAAGRTAESGGRVEGLERAEDNVPKDLTRESS</sequence>
<name>A0ACC2ZZV8_9EURO</name>
<comment type="caution">
    <text evidence="1">The sequence shown here is derived from an EMBL/GenBank/DDBJ whole genome shotgun (WGS) entry which is preliminary data.</text>
</comment>
<accession>A0ACC2ZZV8</accession>